<keyword evidence="9 10" id="KW-0961">Cell wall biogenesis/degradation</keyword>
<evidence type="ECO:0000313" key="15">
    <source>
        <dbReference type="EMBL" id="TCK06252.1"/>
    </source>
</evidence>
<dbReference type="InterPro" id="IPR004101">
    <property type="entry name" value="Mur_ligase_C"/>
</dbReference>
<evidence type="ECO:0000256" key="6">
    <source>
        <dbReference type="ARBA" id="ARBA00022960"/>
    </source>
</evidence>
<dbReference type="InterPro" id="IPR051046">
    <property type="entry name" value="MurCDEF_CellWall_CoF430Synth"/>
</dbReference>
<keyword evidence="12" id="KW-0812">Transmembrane</keyword>
<reference evidence="15 16" key="1">
    <citation type="submission" date="2019-03" db="EMBL/GenBank/DDBJ databases">
        <title>Genomic Encyclopedia of Archaeal and Bacterial Type Strains, Phase II (KMG-II): from individual species to whole genera.</title>
        <authorList>
            <person name="Goeker M."/>
        </authorList>
    </citation>
    <scope>NUCLEOTIDE SEQUENCE [LARGE SCALE GENOMIC DNA]</scope>
    <source>
        <strain evidence="15 16">DSM 24425</strain>
    </source>
</reference>
<dbReference type="EMBL" id="SMFV01000001">
    <property type="protein sequence ID" value="TCK06252.1"/>
    <property type="molecule type" value="Genomic_DNA"/>
</dbReference>
<evidence type="ECO:0000259" key="13">
    <source>
        <dbReference type="Pfam" id="PF02875"/>
    </source>
</evidence>
<dbReference type="SUPFAM" id="SSF63418">
    <property type="entry name" value="MurE/MurF N-terminal domain"/>
    <property type="match status" value="1"/>
</dbReference>
<dbReference type="Gene3D" id="3.40.1190.10">
    <property type="entry name" value="Mur-like, catalytic domain"/>
    <property type="match status" value="1"/>
</dbReference>
<dbReference type="Proteomes" id="UP000295777">
    <property type="component" value="Unassembled WGS sequence"/>
</dbReference>
<dbReference type="PANTHER" id="PTHR43024:SF1">
    <property type="entry name" value="UDP-N-ACETYLMURAMOYL-TRIPEPTIDE--D-ALANYL-D-ALANINE LIGASE"/>
    <property type="match status" value="1"/>
</dbReference>
<keyword evidence="7 10" id="KW-0573">Peptidoglycan synthesis</keyword>
<protein>
    <recommendedName>
        <fullName evidence="10 11">UDP-N-acetylmuramoyl-tripeptide--D-alanyl-D-alanine ligase</fullName>
        <ecNumber evidence="10 11">6.3.2.10</ecNumber>
    </recommendedName>
    <alternativeName>
        <fullName evidence="10">D-alanyl-D-alanine-adding enzyme</fullName>
    </alternativeName>
</protein>
<keyword evidence="12" id="KW-0472">Membrane</keyword>
<evidence type="ECO:0000256" key="9">
    <source>
        <dbReference type="ARBA" id="ARBA00023316"/>
    </source>
</evidence>
<evidence type="ECO:0000259" key="14">
    <source>
        <dbReference type="Pfam" id="PF08245"/>
    </source>
</evidence>
<dbReference type="Gene3D" id="3.90.190.20">
    <property type="entry name" value="Mur ligase, C-terminal domain"/>
    <property type="match status" value="1"/>
</dbReference>
<keyword evidence="12" id="KW-1133">Transmembrane helix</keyword>
<dbReference type="NCBIfam" id="TIGR01143">
    <property type="entry name" value="murF"/>
    <property type="match status" value="1"/>
</dbReference>
<dbReference type="GO" id="GO:0071555">
    <property type="term" value="P:cell wall organization"/>
    <property type="evidence" value="ECO:0007669"/>
    <property type="project" value="UniProtKB-KW"/>
</dbReference>
<sequence>MKAEDLAKITEGRLRGEKNISVSSFEFDTREGVSEALFIPLKGKRDGHDFIEDAFLKGALGTLTEIPVEVPEGKFSIEVEDTFLAFKKIAQFKRENFSKTLVAVTGSVGKTTTKELLFHLFSDRFKTYKNKKSFNNMLGVVYTLSNLPRETEVYIQELGTNAPGEIGELTAFVKPDISIVTAVERAHTEGLKDFDTILKEKMSITEDVPAAVVPYAFREFSKSFETVTFGREGDVRVVDLKFFPDRTLFSLEFFGKRLSFESPIPGYSLVNAAAVAVAVALILGVDVADFPERLKSFQPPEMRLCIERLKGVVLINDAYNANPRSMENAIHVLSLQPTTKVAVLGDMAELGEISREEHRKLGELLNRAGVTELVAFGEEIGRALETFKGKSFYFTIREEFINFINNYDFSGKAVLVKGSRKNRLEEVVKIIRQRYGS</sequence>
<comment type="subcellular location">
    <subcellularLocation>
        <location evidence="10 11">Cytoplasm</location>
    </subcellularLocation>
</comment>
<evidence type="ECO:0000256" key="8">
    <source>
        <dbReference type="ARBA" id="ARBA00023306"/>
    </source>
</evidence>
<comment type="catalytic activity">
    <reaction evidence="10 11">
        <text>D-alanyl-D-alanine + UDP-N-acetyl-alpha-D-muramoyl-L-alanyl-gamma-D-glutamyl-meso-2,6-diaminopimelate + ATP = UDP-N-acetyl-alpha-D-muramoyl-L-alanyl-gamma-D-glutamyl-meso-2,6-diaminopimeloyl-D-alanyl-D-alanine + ADP + phosphate + H(+)</text>
        <dbReference type="Rhea" id="RHEA:28374"/>
        <dbReference type="ChEBI" id="CHEBI:15378"/>
        <dbReference type="ChEBI" id="CHEBI:30616"/>
        <dbReference type="ChEBI" id="CHEBI:43474"/>
        <dbReference type="ChEBI" id="CHEBI:57822"/>
        <dbReference type="ChEBI" id="CHEBI:61386"/>
        <dbReference type="ChEBI" id="CHEBI:83905"/>
        <dbReference type="ChEBI" id="CHEBI:456216"/>
        <dbReference type="EC" id="6.3.2.10"/>
    </reaction>
</comment>
<evidence type="ECO:0000256" key="10">
    <source>
        <dbReference type="HAMAP-Rule" id="MF_02019"/>
    </source>
</evidence>
<evidence type="ECO:0000313" key="16">
    <source>
        <dbReference type="Proteomes" id="UP000295777"/>
    </source>
</evidence>
<dbReference type="Pfam" id="PF02875">
    <property type="entry name" value="Mur_ligase_C"/>
    <property type="match status" value="1"/>
</dbReference>
<comment type="function">
    <text evidence="10 11">Involved in cell wall formation. Catalyzes the final step in the synthesis of UDP-N-acetylmuramoyl-pentapeptide, the precursor of murein.</text>
</comment>
<comment type="pathway">
    <text evidence="10 11">Cell wall biogenesis; peptidoglycan biosynthesis.</text>
</comment>
<feature type="binding site" evidence="10">
    <location>
        <begin position="106"/>
        <end position="112"/>
    </location>
    <ligand>
        <name>ATP</name>
        <dbReference type="ChEBI" id="CHEBI:30616"/>
    </ligand>
</feature>
<keyword evidence="1 10" id="KW-0963">Cytoplasm</keyword>
<dbReference type="AlphaFoldDB" id="A0A4R1GP74"/>
<name>A0A4R1GP74_9BACT</name>
<comment type="caution">
    <text evidence="15">The sequence shown here is derived from an EMBL/GenBank/DDBJ whole genome shotgun (WGS) entry which is preliminary data.</text>
</comment>
<dbReference type="HAMAP" id="MF_02019">
    <property type="entry name" value="MurF"/>
    <property type="match status" value="1"/>
</dbReference>
<dbReference type="GO" id="GO:0051301">
    <property type="term" value="P:cell division"/>
    <property type="evidence" value="ECO:0007669"/>
    <property type="project" value="UniProtKB-KW"/>
</dbReference>
<evidence type="ECO:0000256" key="3">
    <source>
        <dbReference type="ARBA" id="ARBA00022618"/>
    </source>
</evidence>
<keyword evidence="16" id="KW-1185">Reference proteome</keyword>
<dbReference type="Pfam" id="PF08245">
    <property type="entry name" value="Mur_ligase_M"/>
    <property type="match status" value="1"/>
</dbReference>
<dbReference type="GO" id="GO:0009252">
    <property type="term" value="P:peptidoglycan biosynthetic process"/>
    <property type="evidence" value="ECO:0007669"/>
    <property type="project" value="UniProtKB-UniRule"/>
</dbReference>
<dbReference type="PANTHER" id="PTHR43024">
    <property type="entry name" value="UDP-N-ACETYLMURAMOYL-TRIPEPTIDE--D-ALANYL-D-ALANINE LIGASE"/>
    <property type="match status" value="1"/>
</dbReference>
<dbReference type="GO" id="GO:0005524">
    <property type="term" value="F:ATP binding"/>
    <property type="evidence" value="ECO:0007669"/>
    <property type="project" value="UniProtKB-UniRule"/>
</dbReference>
<dbReference type="InterPro" id="IPR013221">
    <property type="entry name" value="Mur_ligase_cen"/>
</dbReference>
<dbReference type="EC" id="6.3.2.10" evidence="10 11"/>
<keyword evidence="2 10" id="KW-0436">Ligase</keyword>
<dbReference type="GO" id="GO:0047480">
    <property type="term" value="F:UDP-N-acetylmuramoyl-tripeptide-D-alanyl-D-alanine ligase activity"/>
    <property type="evidence" value="ECO:0007669"/>
    <property type="project" value="UniProtKB-UniRule"/>
</dbReference>
<dbReference type="GO" id="GO:0008766">
    <property type="term" value="F:UDP-N-acetylmuramoylalanyl-D-glutamyl-2,6-diaminopimelate-D-alanyl-D-alanine ligase activity"/>
    <property type="evidence" value="ECO:0007669"/>
    <property type="project" value="RHEA"/>
</dbReference>
<feature type="domain" description="Mur ligase central" evidence="14">
    <location>
        <begin position="104"/>
        <end position="279"/>
    </location>
</feature>
<evidence type="ECO:0000256" key="12">
    <source>
        <dbReference type="SAM" id="Phobius"/>
    </source>
</evidence>
<keyword evidence="5 10" id="KW-0067">ATP-binding</keyword>
<dbReference type="InterPro" id="IPR035911">
    <property type="entry name" value="MurE/MurF_N"/>
</dbReference>
<gene>
    <name evidence="10" type="primary">murF</name>
    <name evidence="15" type="ORF">CLV27_0053</name>
</gene>
<comment type="similarity">
    <text evidence="10">Belongs to the MurCDEF family. MurF subfamily.</text>
</comment>
<feature type="transmembrane region" description="Helical" evidence="12">
    <location>
        <begin position="266"/>
        <end position="288"/>
    </location>
</feature>
<feature type="domain" description="Mur ligase C-terminal" evidence="13">
    <location>
        <begin position="308"/>
        <end position="420"/>
    </location>
</feature>
<organism evidence="15 16">
    <name type="scientific">Phorcysia thermohydrogeniphila</name>
    <dbReference type="NCBI Taxonomy" id="936138"/>
    <lineage>
        <taxon>Bacteria</taxon>
        <taxon>Pseudomonadati</taxon>
        <taxon>Aquificota</taxon>
        <taxon>Aquificia</taxon>
        <taxon>Desulfurobacteriales</taxon>
        <taxon>Desulfurobacteriaceae</taxon>
        <taxon>Phorcysia</taxon>
    </lineage>
</organism>
<keyword evidence="8 10" id="KW-0131">Cell cycle</keyword>
<evidence type="ECO:0000256" key="7">
    <source>
        <dbReference type="ARBA" id="ARBA00022984"/>
    </source>
</evidence>
<dbReference type="GO" id="GO:0005737">
    <property type="term" value="C:cytoplasm"/>
    <property type="evidence" value="ECO:0007669"/>
    <property type="project" value="UniProtKB-SubCell"/>
</dbReference>
<evidence type="ECO:0000256" key="1">
    <source>
        <dbReference type="ARBA" id="ARBA00022490"/>
    </source>
</evidence>
<evidence type="ECO:0000256" key="4">
    <source>
        <dbReference type="ARBA" id="ARBA00022741"/>
    </source>
</evidence>
<dbReference type="GO" id="GO:0008360">
    <property type="term" value="P:regulation of cell shape"/>
    <property type="evidence" value="ECO:0007669"/>
    <property type="project" value="UniProtKB-KW"/>
</dbReference>
<dbReference type="Gene3D" id="3.40.1390.10">
    <property type="entry name" value="MurE/MurF, N-terminal domain"/>
    <property type="match status" value="1"/>
</dbReference>
<evidence type="ECO:0000256" key="5">
    <source>
        <dbReference type="ARBA" id="ARBA00022840"/>
    </source>
</evidence>
<dbReference type="SUPFAM" id="SSF53623">
    <property type="entry name" value="MurD-like peptide ligases, catalytic domain"/>
    <property type="match status" value="1"/>
</dbReference>
<dbReference type="UniPathway" id="UPA00219"/>
<dbReference type="InterPro" id="IPR036565">
    <property type="entry name" value="Mur-like_cat_sf"/>
</dbReference>
<keyword evidence="4 10" id="KW-0547">Nucleotide-binding</keyword>
<proteinExistence type="inferred from homology"/>
<evidence type="ECO:0000256" key="2">
    <source>
        <dbReference type="ARBA" id="ARBA00022598"/>
    </source>
</evidence>
<dbReference type="RefSeq" id="WP_132524620.1">
    <property type="nucleotide sequence ID" value="NZ_SMFV01000001.1"/>
</dbReference>
<dbReference type="SUPFAM" id="SSF53244">
    <property type="entry name" value="MurD-like peptide ligases, peptide-binding domain"/>
    <property type="match status" value="1"/>
</dbReference>
<evidence type="ECO:0000256" key="11">
    <source>
        <dbReference type="RuleBase" id="RU004136"/>
    </source>
</evidence>
<keyword evidence="3 10" id="KW-0132">Cell division</keyword>
<dbReference type="InterPro" id="IPR036615">
    <property type="entry name" value="Mur_ligase_C_dom_sf"/>
</dbReference>
<keyword evidence="6 10" id="KW-0133">Cell shape</keyword>
<accession>A0A4R1GP74</accession>
<dbReference type="InterPro" id="IPR005863">
    <property type="entry name" value="UDP-N-AcMur_synth"/>
</dbReference>
<dbReference type="OrthoDB" id="9801978at2"/>